<evidence type="ECO:0000313" key="2">
    <source>
        <dbReference type="EMBL" id="GFZ14563.1"/>
    </source>
</evidence>
<evidence type="ECO:0000256" key="1">
    <source>
        <dbReference type="SAM" id="MobiDB-lite"/>
    </source>
</evidence>
<dbReference type="Proteomes" id="UP000585474">
    <property type="component" value="Unassembled WGS sequence"/>
</dbReference>
<reference evidence="2 3" key="1">
    <citation type="submission" date="2019-07" db="EMBL/GenBank/DDBJ databases">
        <title>De Novo Assembly of kiwifruit Actinidia rufa.</title>
        <authorList>
            <person name="Sugita-Konishi S."/>
            <person name="Sato K."/>
            <person name="Mori E."/>
            <person name="Abe Y."/>
            <person name="Kisaki G."/>
            <person name="Hamano K."/>
            <person name="Suezawa K."/>
            <person name="Otani M."/>
            <person name="Fukuda T."/>
            <person name="Manabe T."/>
            <person name="Gomi K."/>
            <person name="Tabuchi M."/>
            <person name="Akimitsu K."/>
            <person name="Kataoka I."/>
        </authorList>
    </citation>
    <scope>NUCLEOTIDE SEQUENCE [LARGE SCALE GENOMIC DNA]</scope>
    <source>
        <strain evidence="3">cv. Fuchu</strain>
    </source>
</reference>
<feature type="compositionally biased region" description="Low complexity" evidence="1">
    <location>
        <begin position="228"/>
        <end position="243"/>
    </location>
</feature>
<gene>
    <name evidence="2" type="ORF">Acr_24g0007530</name>
</gene>
<accession>A0A7J0GUU8</accession>
<evidence type="ECO:0000313" key="3">
    <source>
        <dbReference type="Proteomes" id="UP000585474"/>
    </source>
</evidence>
<comment type="caution">
    <text evidence="2">The sequence shown here is derived from an EMBL/GenBank/DDBJ whole genome shotgun (WGS) entry which is preliminary data.</text>
</comment>
<feature type="region of interest" description="Disordered" evidence="1">
    <location>
        <begin position="226"/>
        <end position="256"/>
    </location>
</feature>
<protein>
    <submittedName>
        <fullName evidence="2">Uncharacterized protein</fullName>
    </submittedName>
</protein>
<keyword evidence="3" id="KW-1185">Reference proteome</keyword>
<sequence length="294" mass="32100">MDGVQWYRISPPRYVFQFLPVEIPRAISGFQTSVFQVEAVLAEVSAWLALRNLTRPPVTFAGVAQTSPDSDCSLTSPDVSTIWSDEVQRGSVCLRLYLIWSNEARLDLVSDWPSYSSLLLLVLRLSPIVLDQFQFVPTGLCATATESDLLAASSLLLSAPVAEDDLIYLNPFLSDVPTEEYSSTLDIVDIPLPATSPEVSDYPPPPVTSSLPSLIPSTPLVYSRRRAASPIPSSSSMTPSSDSGNPDPPAQSYKEACNDPHWVDAMNDELTALAKTQIWELTPLPDDKNLIGCK</sequence>
<dbReference type="AlphaFoldDB" id="A0A7J0GUU8"/>
<name>A0A7J0GUU8_9ERIC</name>
<dbReference type="EMBL" id="BJWL01000024">
    <property type="protein sequence ID" value="GFZ14563.1"/>
    <property type="molecule type" value="Genomic_DNA"/>
</dbReference>
<proteinExistence type="predicted"/>
<organism evidence="2 3">
    <name type="scientific">Actinidia rufa</name>
    <dbReference type="NCBI Taxonomy" id="165716"/>
    <lineage>
        <taxon>Eukaryota</taxon>
        <taxon>Viridiplantae</taxon>
        <taxon>Streptophyta</taxon>
        <taxon>Embryophyta</taxon>
        <taxon>Tracheophyta</taxon>
        <taxon>Spermatophyta</taxon>
        <taxon>Magnoliopsida</taxon>
        <taxon>eudicotyledons</taxon>
        <taxon>Gunneridae</taxon>
        <taxon>Pentapetalae</taxon>
        <taxon>asterids</taxon>
        <taxon>Ericales</taxon>
        <taxon>Actinidiaceae</taxon>
        <taxon>Actinidia</taxon>
    </lineage>
</organism>